<dbReference type="GO" id="GO:0005975">
    <property type="term" value="P:carbohydrate metabolic process"/>
    <property type="evidence" value="ECO:0007669"/>
    <property type="project" value="InterPro"/>
</dbReference>
<sequence>MATHHNKLQRFEDAMKAVYGPFGGLTVERAAEWTPPTCPGAGGHRGRYLWTDAFGVVNLITLSREKKQHETEKENEEAPVYLELAKRLAQTVHDVLGRTRDGSFRLPGATDARPLDGGLRIGKLDETGPDGDGQYHHYLTLWMFALNRLALAAGEPRWNDLAVQLAKAIHPRFVVEGSMVWKISADMRRVLVGSKGHLDDVTGLVVFRILQETAKQQQRHSGGATGPSLQSEIEHYEAMVARSRPLRSSSDPLDLGMSLWVAHLERDAPWSRELAEDGLGIAERSFLRASLAAAIDKASSRRFRLAFRDFGACLGIKCYASGGSDDDNKDHESLISGADAVAEAWSPFLLDEEAGLKPITLVMGAAALIPGAFCDGYLDTQQ</sequence>
<proteinExistence type="predicted"/>
<reference evidence="1 2" key="1">
    <citation type="submission" date="2024-02" db="EMBL/GenBank/DDBJ databases">
        <title>De novo assembly and annotation of 12 fungi associated with fruit tree decline syndrome in Ontario, Canada.</title>
        <authorList>
            <person name="Sulman M."/>
            <person name="Ellouze W."/>
            <person name="Ilyukhin E."/>
        </authorList>
    </citation>
    <scope>NUCLEOTIDE SEQUENCE [LARGE SCALE GENOMIC DNA]</scope>
    <source>
        <strain evidence="1 2">M11/M66-122</strain>
    </source>
</reference>
<name>A0AAN9US93_9PEZI</name>
<protein>
    <submittedName>
        <fullName evidence="1">Uncharacterized protein</fullName>
    </submittedName>
</protein>
<dbReference type="Proteomes" id="UP001320420">
    <property type="component" value="Unassembled WGS sequence"/>
</dbReference>
<gene>
    <name evidence="1" type="ORF">SLS62_008824</name>
</gene>
<dbReference type="EMBL" id="JAKJXP020000086">
    <property type="protein sequence ID" value="KAK7747788.1"/>
    <property type="molecule type" value="Genomic_DNA"/>
</dbReference>
<dbReference type="SUPFAM" id="SSF48208">
    <property type="entry name" value="Six-hairpin glycosidases"/>
    <property type="match status" value="1"/>
</dbReference>
<evidence type="ECO:0000313" key="2">
    <source>
        <dbReference type="Proteomes" id="UP001320420"/>
    </source>
</evidence>
<dbReference type="InterPro" id="IPR008928">
    <property type="entry name" value="6-hairpin_glycosidase_sf"/>
</dbReference>
<comment type="caution">
    <text evidence="1">The sequence shown here is derived from an EMBL/GenBank/DDBJ whole genome shotgun (WGS) entry which is preliminary data.</text>
</comment>
<evidence type="ECO:0000313" key="1">
    <source>
        <dbReference type="EMBL" id="KAK7747788.1"/>
    </source>
</evidence>
<dbReference type="AlphaFoldDB" id="A0AAN9US93"/>
<organism evidence="1 2">
    <name type="scientific">Diatrype stigma</name>
    <dbReference type="NCBI Taxonomy" id="117547"/>
    <lineage>
        <taxon>Eukaryota</taxon>
        <taxon>Fungi</taxon>
        <taxon>Dikarya</taxon>
        <taxon>Ascomycota</taxon>
        <taxon>Pezizomycotina</taxon>
        <taxon>Sordariomycetes</taxon>
        <taxon>Xylariomycetidae</taxon>
        <taxon>Xylariales</taxon>
        <taxon>Diatrypaceae</taxon>
        <taxon>Diatrype</taxon>
    </lineage>
</organism>
<accession>A0AAN9US93</accession>
<keyword evidence="2" id="KW-1185">Reference proteome</keyword>